<reference evidence="3" key="1">
    <citation type="journal article" date="2019" name="Int. J. Syst. Evol. Microbiol.">
        <title>The Global Catalogue of Microorganisms (GCM) 10K type strain sequencing project: providing services to taxonomists for standard genome sequencing and annotation.</title>
        <authorList>
            <consortium name="The Broad Institute Genomics Platform"/>
            <consortium name="The Broad Institute Genome Sequencing Center for Infectious Disease"/>
            <person name="Wu L."/>
            <person name="Ma J."/>
        </authorList>
    </citation>
    <scope>NUCLEOTIDE SEQUENCE [LARGE SCALE GENOMIC DNA]</scope>
    <source>
        <strain evidence="3">CCUG 62953</strain>
    </source>
</reference>
<dbReference type="Pfam" id="PF21337">
    <property type="entry name" value="Peptidase_M17_N_1"/>
    <property type="match status" value="1"/>
</dbReference>
<feature type="domain" description="M17 aminopeptidase N-terminal" evidence="1">
    <location>
        <begin position="13"/>
        <end position="68"/>
    </location>
</feature>
<gene>
    <name evidence="2" type="ORF">ACFQ4E_20210</name>
</gene>
<evidence type="ECO:0000313" key="2">
    <source>
        <dbReference type="EMBL" id="MFD1344764.1"/>
    </source>
</evidence>
<dbReference type="Proteomes" id="UP001597135">
    <property type="component" value="Unassembled WGS sequence"/>
</dbReference>
<evidence type="ECO:0000259" key="1">
    <source>
        <dbReference type="Pfam" id="PF21337"/>
    </source>
</evidence>
<evidence type="ECO:0000313" key="3">
    <source>
        <dbReference type="Proteomes" id="UP001597135"/>
    </source>
</evidence>
<dbReference type="InterPro" id="IPR048816">
    <property type="entry name" value="Peptidase_M17_N_1"/>
</dbReference>
<protein>
    <submittedName>
        <fullName evidence="2">Leucyl aminopeptidase family protein</fullName>
    </submittedName>
</protein>
<comment type="caution">
    <text evidence="2">The sequence shown here is derived from an EMBL/GenBank/DDBJ whole genome shotgun (WGS) entry which is preliminary data.</text>
</comment>
<feature type="non-terminal residue" evidence="2">
    <location>
        <position position="82"/>
    </location>
</feature>
<keyword evidence="2" id="KW-0645">Protease</keyword>
<dbReference type="GO" id="GO:0004177">
    <property type="term" value="F:aminopeptidase activity"/>
    <property type="evidence" value="ECO:0007669"/>
    <property type="project" value="UniProtKB-KW"/>
</dbReference>
<dbReference type="InterPro" id="IPR043472">
    <property type="entry name" value="Macro_dom-like"/>
</dbReference>
<keyword evidence="2" id="KW-0378">Hydrolase</keyword>
<accession>A0ABW3ZNT5</accession>
<sequence>MTLSFAAPDTDALPLHLIAQGTASDWAADQSDSVQAWVAASGFDGALGSTLMIPGADGAPAAALAGYGTPKTRARQRFPLAG</sequence>
<keyword evidence="2" id="KW-0031">Aminopeptidase</keyword>
<keyword evidence="3" id="KW-1185">Reference proteome</keyword>
<dbReference type="Gene3D" id="3.40.220.10">
    <property type="entry name" value="Leucine Aminopeptidase, subunit E, domain 1"/>
    <property type="match status" value="1"/>
</dbReference>
<organism evidence="2 3">
    <name type="scientific">Litorisediminicola beolgyonensis</name>
    <dbReference type="NCBI Taxonomy" id="1173614"/>
    <lineage>
        <taxon>Bacteria</taxon>
        <taxon>Pseudomonadati</taxon>
        <taxon>Pseudomonadota</taxon>
        <taxon>Alphaproteobacteria</taxon>
        <taxon>Rhodobacterales</taxon>
        <taxon>Paracoccaceae</taxon>
        <taxon>Litorisediminicola</taxon>
    </lineage>
</organism>
<dbReference type="EMBL" id="JBHTMU010000071">
    <property type="protein sequence ID" value="MFD1344764.1"/>
    <property type="molecule type" value="Genomic_DNA"/>
</dbReference>
<proteinExistence type="predicted"/>
<name>A0ABW3ZNT5_9RHOB</name>